<dbReference type="CDD" id="cd21133">
    <property type="entry name" value="EVE"/>
    <property type="match status" value="1"/>
</dbReference>
<dbReference type="OrthoDB" id="1470350at2759"/>
<dbReference type="Proteomes" id="UP000781932">
    <property type="component" value="Unassembled WGS sequence"/>
</dbReference>
<evidence type="ECO:0000256" key="2">
    <source>
        <dbReference type="ARBA" id="ARBA00014654"/>
    </source>
</evidence>
<dbReference type="Gene3D" id="1.10.630.10">
    <property type="entry name" value="Cytochrome P450"/>
    <property type="match status" value="1"/>
</dbReference>
<dbReference type="Pfam" id="PF00067">
    <property type="entry name" value="p450"/>
    <property type="match status" value="1"/>
</dbReference>
<accession>A0A9P6LG67</accession>
<comment type="subcellular location">
    <subcellularLocation>
        <location evidence="1">Nucleus</location>
    </subcellularLocation>
</comment>
<evidence type="ECO:0000256" key="3">
    <source>
        <dbReference type="ARBA" id="ARBA00022553"/>
    </source>
</evidence>
<evidence type="ECO:0000256" key="4">
    <source>
        <dbReference type="ARBA" id="ARBA00023242"/>
    </source>
</evidence>
<feature type="compositionally biased region" description="Basic and acidic residues" evidence="5">
    <location>
        <begin position="551"/>
        <end position="563"/>
    </location>
</feature>
<dbReference type="GO" id="GO:0005506">
    <property type="term" value="F:iron ion binding"/>
    <property type="evidence" value="ECO:0007669"/>
    <property type="project" value="InterPro"/>
</dbReference>
<dbReference type="InterPro" id="IPR047197">
    <property type="entry name" value="THYN1-like_EVE"/>
</dbReference>
<evidence type="ECO:0000256" key="6">
    <source>
        <dbReference type="SAM" id="Phobius"/>
    </source>
</evidence>
<organism evidence="8 9">
    <name type="scientific">Colletotrichum karsti</name>
    <dbReference type="NCBI Taxonomy" id="1095194"/>
    <lineage>
        <taxon>Eukaryota</taxon>
        <taxon>Fungi</taxon>
        <taxon>Dikarya</taxon>
        <taxon>Ascomycota</taxon>
        <taxon>Pezizomycotina</taxon>
        <taxon>Sordariomycetes</taxon>
        <taxon>Hypocreomycetidae</taxon>
        <taxon>Glomerellales</taxon>
        <taxon>Glomerellaceae</taxon>
        <taxon>Colletotrichum</taxon>
        <taxon>Colletotrichum boninense species complex</taxon>
    </lineage>
</organism>
<dbReference type="GeneID" id="62166999"/>
<comment type="caution">
    <text evidence="8">The sequence shown here is derived from an EMBL/GenBank/DDBJ whole genome shotgun (WGS) entry which is preliminary data.</text>
</comment>
<dbReference type="Pfam" id="PF01878">
    <property type="entry name" value="EVE"/>
    <property type="match status" value="1"/>
</dbReference>
<keyword evidence="9" id="KW-1185">Reference proteome</keyword>
<reference evidence="8" key="1">
    <citation type="submission" date="2020-03" db="EMBL/GenBank/DDBJ databases">
        <authorList>
            <person name="He L."/>
        </authorList>
    </citation>
    <scope>NUCLEOTIDE SEQUENCE</scope>
    <source>
        <strain evidence="8">CkLH20</strain>
    </source>
</reference>
<feature type="domain" description="EVE" evidence="7">
    <location>
        <begin position="665"/>
        <end position="823"/>
    </location>
</feature>
<dbReference type="EMBL" id="JAATWM020000046">
    <property type="protein sequence ID" value="KAF9871290.1"/>
    <property type="molecule type" value="Genomic_DNA"/>
</dbReference>
<dbReference type="PANTHER" id="PTHR14087:SF7">
    <property type="entry name" value="THYMOCYTE NUCLEAR PROTEIN 1"/>
    <property type="match status" value="1"/>
</dbReference>
<evidence type="ECO:0000313" key="9">
    <source>
        <dbReference type="Proteomes" id="UP000781932"/>
    </source>
</evidence>
<dbReference type="InterPro" id="IPR052181">
    <property type="entry name" value="5hmC_binding"/>
</dbReference>
<feature type="compositionally biased region" description="Basic and acidic residues" evidence="5">
    <location>
        <begin position="572"/>
        <end position="585"/>
    </location>
</feature>
<keyword evidence="4" id="KW-0539">Nucleus</keyword>
<feature type="compositionally biased region" description="Basic and acidic residues" evidence="5">
    <location>
        <begin position="604"/>
        <end position="616"/>
    </location>
</feature>
<dbReference type="InterPro" id="IPR015947">
    <property type="entry name" value="PUA-like_sf"/>
</dbReference>
<keyword evidence="8" id="KW-0503">Monooxygenase</keyword>
<dbReference type="InterPro" id="IPR036396">
    <property type="entry name" value="Cyt_P450_sf"/>
</dbReference>
<keyword evidence="6" id="KW-0812">Transmembrane</keyword>
<evidence type="ECO:0000256" key="5">
    <source>
        <dbReference type="SAM" id="MobiDB-lite"/>
    </source>
</evidence>
<dbReference type="GO" id="GO:0020037">
    <property type="term" value="F:heme binding"/>
    <property type="evidence" value="ECO:0007669"/>
    <property type="project" value="InterPro"/>
</dbReference>
<dbReference type="SUPFAM" id="SSF48264">
    <property type="entry name" value="Cytochrome P450"/>
    <property type="match status" value="1"/>
</dbReference>
<dbReference type="AlphaFoldDB" id="A0A9P6LG67"/>
<reference evidence="8" key="2">
    <citation type="submission" date="2020-11" db="EMBL/GenBank/DDBJ databases">
        <title>Whole genome sequencing of Colletotrichum sp.</title>
        <authorList>
            <person name="Li H."/>
        </authorList>
    </citation>
    <scope>NUCLEOTIDE SEQUENCE</scope>
    <source>
        <strain evidence="8">CkLH20</strain>
    </source>
</reference>
<protein>
    <recommendedName>
        <fullName evidence="2">Thymocyte nuclear protein 1</fullName>
    </recommendedName>
</protein>
<sequence>MSEFALTRTTTLPVTAVVGALALWLLYRALLPRPIPGIPYNKAAAESLLGDMPEMVGHAQKTGEMYDWLGAQNIKHRSPIVQVFGRPFSKPWVIITDFYETQDILMRRGKEFDRSEFTADVLAGVIPEHHSRWRTNDEYKSRKRLIGDILTPSFLNKVAAPLLHESTMRMTALWKEKARLARGRPFWALKDISHCALDAVLGFTFGPGMEGTSATQPDVDFLSSVPSLPSEETGKDGSDKPVVFPHAPPNPVIEALLKLSDSLETAMKSLFPVAAHWVVRQKKAMRRAIWLKEDLLRRQVDLSTARVQSASGEHAIRCAVDEMVRRESTQAAKEHRPAAFHSRMFYDELYGFTLGGHESTSNSNQWAIKTLARHQDQQTKLRDSLREALPAAVAEKRVPTPQEIMQMRCPYLEASIEELLRVSLTAPMCVRSATQDTQILGYRIPKGTVVFQVWNQASYTQSGFHVDEKLRTPAARAAVATAKGPAGKTMGDESEFDTAAYVPERWLVKSEDGTRDVFDASRGRNMIFSMGPRSCYGRKLASSTRLSAATSDEKKTAVSEKPKATPKSQSKKAADKKTPVEKPEKSTAASRKRKAVDAQTEPEPEPKVEEKPEKPAAKKAKKPAAGKKEAPARKSKDELKALRDASASVPDINPDAERRDPPETRYWLMKSEPDVRIEDGYEIKFSIDDLAAKKKPEGWEGIRNYAARNNMRDMRKGDKAFFYHSNCKEPGIVGIMSIVKEHSPDWNACINDNPYYDDSAPHDGSKWSLVHVKIEHKFPRIVPLSLLKEVGPKGPLQNMQLLKLGRLSVNKVTKQEWEEVIRMAKELDEDNEWDKAVEEGKKFPNYSAA</sequence>
<feature type="transmembrane region" description="Helical" evidence="6">
    <location>
        <begin position="12"/>
        <end position="31"/>
    </location>
</feature>
<proteinExistence type="predicted"/>
<evidence type="ECO:0000259" key="7">
    <source>
        <dbReference type="Pfam" id="PF01878"/>
    </source>
</evidence>
<name>A0A9P6LG67_9PEZI</name>
<dbReference type="InterPro" id="IPR002740">
    <property type="entry name" value="EVE_domain"/>
</dbReference>
<dbReference type="FunFam" id="3.10.590.10:FF:000003">
    <property type="entry name" value="Thymocyte nuclear protein 1"/>
    <property type="match status" value="1"/>
</dbReference>
<gene>
    <name evidence="8" type="ORF">CkaCkLH20_11211</name>
</gene>
<keyword evidence="8" id="KW-0560">Oxidoreductase</keyword>
<evidence type="ECO:0000256" key="1">
    <source>
        <dbReference type="ARBA" id="ARBA00004123"/>
    </source>
</evidence>
<keyword evidence="6" id="KW-0472">Membrane</keyword>
<dbReference type="RefSeq" id="XP_038740751.1">
    <property type="nucleotide sequence ID" value="XM_038893925.1"/>
</dbReference>
<dbReference type="GO" id="GO:0004497">
    <property type="term" value="F:monooxygenase activity"/>
    <property type="evidence" value="ECO:0007669"/>
    <property type="project" value="UniProtKB-KW"/>
</dbReference>
<evidence type="ECO:0000313" key="8">
    <source>
        <dbReference type="EMBL" id="KAF9871290.1"/>
    </source>
</evidence>
<dbReference type="GO" id="GO:0005634">
    <property type="term" value="C:nucleus"/>
    <property type="evidence" value="ECO:0007669"/>
    <property type="project" value="UniProtKB-SubCell"/>
</dbReference>
<keyword evidence="6" id="KW-1133">Transmembrane helix</keyword>
<dbReference type="Gene3D" id="3.10.590.10">
    <property type="entry name" value="ph1033 like domains"/>
    <property type="match status" value="1"/>
</dbReference>
<dbReference type="PANTHER" id="PTHR14087">
    <property type="entry name" value="THYMOCYTE NUCLEAR PROTEIN 1"/>
    <property type="match status" value="1"/>
</dbReference>
<feature type="compositionally biased region" description="Basic and acidic residues" evidence="5">
    <location>
        <begin position="626"/>
        <end position="643"/>
    </location>
</feature>
<dbReference type="SUPFAM" id="SSF88697">
    <property type="entry name" value="PUA domain-like"/>
    <property type="match status" value="1"/>
</dbReference>
<dbReference type="GO" id="GO:0016705">
    <property type="term" value="F:oxidoreductase activity, acting on paired donors, with incorporation or reduction of molecular oxygen"/>
    <property type="evidence" value="ECO:0007669"/>
    <property type="project" value="InterPro"/>
</dbReference>
<keyword evidence="3" id="KW-0597">Phosphoprotein</keyword>
<feature type="region of interest" description="Disordered" evidence="5">
    <location>
        <begin position="223"/>
        <end position="242"/>
    </location>
</feature>
<dbReference type="InterPro" id="IPR001128">
    <property type="entry name" value="Cyt_P450"/>
</dbReference>
<feature type="region of interest" description="Disordered" evidence="5">
    <location>
        <begin position="544"/>
        <end position="664"/>
    </location>
</feature>